<keyword evidence="3 8" id="KW-0548">Nucleotidyltransferase</keyword>
<dbReference type="EC" id="2.7.7.108" evidence="8"/>
<evidence type="ECO:0000256" key="9">
    <source>
        <dbReference type="SAM" id="MobiDB-lite"/>
    </source>
</evidence>
<feature type="binding site" evidence="8">
    <location>
        <position position="123"/>
    </location>
    <ligand>
        <name>ATP</name>
        <dbReference type="ChEBI" id="CHEBI:30616"/>
    </ligand>
</feature>
<comment type="catalytic activity">
    <reaction evidence="8">
        <text>L-tyrosyl-[protein] + UTP = O-(5'-uridylyl)-L-tyrosyl-[protein] + diphosphate</text>
        <dbReference type="Rhea" id="RHEA:83887"/>
        <dbReference type="Rhea" id="RHEA-COMP:10136"/>
        <dbReference type="Rhea" id="RHEA-COMP:20238"/>
        <dbReference type="ChEBI" id="CHEBI:33019"/>
        <dbReference type="ChEBI" id="CHEBI:46398"/>
        <dbReference type="ChEBI" id="CHEBI:46858"/>
        <dbReference type="ChEBI" id="CHEBI:90602"/>
    </reaction>
</comment>
<feature type="binding site" evidence="8">
    <location>
        <position position="293"/>
    </location>
    <ligand>
        <name>Mg(2+)</name>
        <dbReference type="ChEBI" id="CHEBI:18420"/>
    </ligand>
</feature>
<evidence type="ECO:0000256" key="8">
    <source>
        <dbReference type="HAMAP-Rule" id="MF_00692"/>
    </source>
</evidence>
<comment type="catalytic activity">
    <reaction evidence="8">
        <text>L-seryl-[protein] + UTP = O-(5'-uridylyl)-L-seryl-[protein] + diphosphate</text>
        <dbReference type="Rhea" id="RHEA:64604"/>
        <dbReference type="Rhea" id="RHEA-COMP:9863"/>
        <dbReference type="Rhea" id="RHEA-COMP:16635"/>
        <dbReference type="ChEBI" id="CHEBI:29999"/>
        <dbReference type="ChEBI" id="CHEBI:33019"/>
        <dbReference type="ChEBI" id="CHEBI:46398"/>
        <dbReference type="ChEBI" id="CHEBI:156051"/>
    </reaction>
</comment>
<sequence>MPESPRIPAPAVSTDPTRADSARGAETSFDPLPSAAGVTLEHGFASRLPELSVPWNAFRPESPRIVVWNEALAEELGIDAHRFTGNSLVRFLLGNALPEGSEPVAQAYAGHQFGGYSPRLGDGRALLLGEIRDPAGRLRDLHLKGSGRTPFARADGFAALGPMLREYLMGEAMAALGVPTTRALGVVATGRSVPRDGELLEGAVLTRVASSHLRVGSFQFARAQGDAALLARLADYAIERHAPALSGEPDRYAGLLDAVVAAQARLVAHWVLVGFVHGVMNTDNMTISGETIDYGPCAFIDAFDPAAAFSSIDHQRRYAYGNQPSIALWNLTRFAETLLPLLAPDAEAAKAVAVASLDRFGAAYNDAWMEGMRAKLGLAGSAGRTAVDDGALAELTADMLTDLQRHRIDYTSFFRALARAGSGDTTALDDVLPHAEGAGGWVDRWLQAAPDPAAMDRVNPIYIPRNHLVEEALEAASEGGMEPFSHLLSVLERPYTAREGFERFERPAPEGGPAHVTFCGT</sequence>
<dbReference type="PANTHER" id="PTHR32057:SF14">
    <property type="entry name" value="PROTEIN ADENYLYLTRANSFERASE SELO, MITOCHONDRIAL"/>
    <property type="match status" value="1"/>
</dbReference>
<keyword evidence="7 8" id="KW-0460">Magnesium</keyword>
<feature type="binding site" evidence="8">
    <location>
        <position position="293"/>
    </location>
    <ligand>
        <name>ATP</name>
        <dbReference type="ChEBI" id="CHEBI:30616"/>
    </ligand>
</feature>
<comment type="cofactor">
    <cofactor evidence="8">
        <name>Mg(2+)</name>
        <dbReference type="ChEBI" id="CHEBI:18420"/>
    </cofactor>
    <cofactor evidence="8">
        <name>Mn(2+)</name>
        <dbReference type="ChEBI" id="CHEBI:29035"/>
    </cofactor>
</comment>
<evidence type="ECO:0000313" key="11">
    <source>
        <dbReference type="Proteomes" id="UP000811492"/>
    </source>
</evidence>
<comment type="similarity">
    <text evidence="1 8">Belongs to the SELO family.</text>
</comment>
<comment type="catalytic activity">
    <reaction evidence="8">
        <text>L-histidyl-[protein] + UTP = N(tele)-(5'-uridylyl)-L-histidyl-[protein] + diphosphate</text>
        <dbReference type="Rhea" id="RHEA:83891"/>
        <dbReference type="Rhea" id="RHEA-COMP:9745"/>
        <dbReference type="Rhea" id="RHEA-COMP:20239"/>
        <dbReference type="ChEBI" id="CHEBI:29979"/>
        <dbReference type="ChEBI" id="CHEBI:33019"/>
        <dbReference type="ChEBI" id="CHEBI:46398"/>
        <dbReference type="ChEBI" id="CHEBI:233474"/>
    </reaction>
</comment>
<evidence type="ECO:0000256" key="6">
    <source>
        <dbReference type="ARBA" id="ARBA00022840"/>
    </source>
</evidence>
<keyword evidence="8" id="KW-0464">Manganese</keyword>
<keyword evidence="5 8" id="KW-0547">Nucleotide-binding</keyword>
<name>A0ABS5M808_9MICO</name>
<dbReference type="HAMAP" id="MF_00692">
    <property type="entry name" value="SelO"/>
    <property type="match status" value="1"/>
</dbReference>
<feature type="binding site" evidence="8">
    <location>
        <position position="155"/>
    </location>
    <ligand>
        <name>ATP</name>
        <dbReference type="ChEBI" id="CHEBI:30616"/>
    </ligand>
</feature>
<comment type="function">
    <text evidence="8">Nucleotidyltransferase involved in the post-translational modification of proteins. It can catalyze the addition of adenosine monophosphate (AMP) or uridine monophosphate (UMP) to a protein, resulting in modifications known as AMPylation and UMPylation.</text>
</comment>
<comment type="catalytic activity">
    <reaction evidence="8">
        <text>L-tyrosyl-[protein] + ATP = O-(5'-adenylyl)-L-tyrosyl-[protein] + diphosphate</text>
        <dbReference type="Rhea" id="RHEA:54288"/>
        <dbReference type="Rhea" id="RHEA-COMP:10136"/>
        <dbReference type="Rhea" id="RHEA-COMP:13846"/>
        <dbReference type="ChEBI" id="CHEBI:30616"/>
        <dbReference type="ChEBI" id="CHEBI:33019"/>
        <dbReference type="ChEBI" id="CHEBI:46858"/>
        <dbReference type="ChEBI" id="CHEBI:83624"/>
        <dbReference type="EC" id="2.7.7.108"/>
    </reaction>
</comment>
<feature type="binding site" evidence="8">
    <location>
        <position position="284"/>
    </location>
    <ligand>
        <name>Mg(2+)</name>
        <dbReference type="ChEBI" id="CHEBI:18420"/>
    </ligand>
</feature>
<dbReference type="NCBIfam" id="NF000658">
    <property type="entry name" value="PRK00029.1"/>
    <property type="match status" value="1"/>
</dbReference>
<dbReference type="RefSeq" id="WP_211650259.1">
    <property type="nucleotide sequence ID" value="NZ_JAFEVO010000001.1"/>
</dbReference>
<accession>A0ABS5M808</accession>
<protein>
    <recommendedName>
        <fullName evidence="8">Protein nucleotidyltransferase YdiU</fullName>
        <ecNumber evidence="8">2.7.7.-</ecNumber>
    </recommendedName>
    <alternativeName>
        <fullName evidence="8">Protein adenylyltransferase YdiU</fullName>
        <ecNumber evidence="8">2.7.7.108</ecNumber>
    </alternativeName>
    <alternativeName>
        <fullName evidence="8">Protein uridylyltransferase YdiU</fullName>
        <ecNumber evidence="8">2.7.7.-</ecNumber>
    </alternativeName>
</protein>
<feature type="binding site" evidence="8">
    <location>
        <position position="214"/>
    </location>
    <ligand>
        <name>ATP</name>
        <dbReference type="ChEBI" id="CHEBI:30616"/>
    </ligand>
</feature>
<comment type="caution">
    <text evidence="10">The sequence shown here is derived from an EMBL/GenBank/DDBJ whole genome shotgun (WGS) entry which is preliminary data.</text>
</comment>
<proteinExistence type="inferred from homology"/>
<evidence type="ECO:0000256" key="7">
    <source>
        <dbReference type="ARBA" id="ARBA00022842"/>
    </source>
</evidence>
<feature type="active site" description="Proton acceptor" evidence="8">
    <location>
        <position position="283"/>
    </location>
</feature>
<feature type="region of interest" description="Disordered" evidence="9">
    <location>
        <begin position="1"/>
        <end position="30"/>
    </location>
</feature>
<feature type="binding site" evidence="8">
    <location>
        <position position="124"/>
    </location>
    <ligand>
        <name>ATP</name>
        <dbReference type="ChEBI" id="CHEBI:30616"/>
    </ligand>
</feature>
<dbReference type="Proteomes" id="UP000811492">
    <property type="component" value="Unassembled WGS sequence"/>
</dbReference>
<keyword evidence="6 8" id="KW-0067">ATP-binding</keyword>
<keyword evidence="2 8" id="KW-0808">Transferase</keyword>
<dbReference type="PANTHER" id="PTHR32057">
    <property type="entry name" value="PROTEIN ADENYLYLTRANSFERASE SELO, MITOCHONDRIAL"/>
    <property type="match status" value="1"/>
</dbReference>
<dbReference type="Pfam" id="PF02696">
    <property type="entry name" value="SelO"/>
    <property type="match status" value="1"/>
</dbReference>
<feature type="binding site" evidence="8">
    <location>
        <position position="207"/>
    </location>
    <ligand>
        <name>ATP</name>
        <dbReference type="ChEBI" id="CHEBI:30616"/>
    </ligand>
</feature>
<evidence type="ECO:0000256" key="2">
    <source>
        <dbReference type="ARBA" id="ARBA00022679"/>
    </source>
</evidence>
<dbReference type="EC" id="2.7.7.-" evidence="8"/>
<organism evidence="10 11">
    <name type="scientific">Leucobacter manosquensis</name>
    <dbReference type="NCBI Taxonomy" id="2810611"/>
    <lineage>
        <taxon>Bacteria</taxon>
        <taxon>Bacillati</taxon>
        <taxon>Actinomycetota</taxon>
        <taxon>Actinomycetes</taxon>
        <taxon>Micrococcales</taxon>
        <taxon>Microbacteriaceae</taxon>
        <taxon>Leucobacter</taxon>
    </lineage>
</organism>
<evidence type="ECO:0000256" key="3">
    <source>
        <dbReference type="ARBA" id="ARBA00022695"/>
    </source>
</evidence>
<keyword evidence="4 8" id="KW-0479">Metal-binding</keyword>
<feature type="binding site" evidence="8">
    <location>
        <position position="121"/>
    </location>
    <ligand>
        <name>ATP</name>
        <dbReference type="ChEBI" id="CHEBI:30616"/>
    </ligand>
</feature>
<comment type="catalytic activity">
    <reaction evidence="8">
        <text>L-threonyl-[protein] + ATP = 3-O-(5'-adenylyl)-L-threonyl-[protein] + diphosphate</text>
        <dbReference type="Rhea" id="RHEA:54292"/>
        <dbReference type="Rhea" id="RHEA-COMP:11060"/>
        <dbReference type="Rhea" id="RHEA-COMP:13847"/>
        <dbReference type="ChEBI" id="CHEBI:30013"/>
        <dbReference type="ChEBI" id="CHEBI:30616"/>
        <dbReference type="ChEBI" id="CHEBI:33019"/>
        <dbReference type="ChEBI" id="CHEBI:138113"/>
        <dbReference type="EC" id="2.7.7.108"/>
    </reaction>
</comment>
<comment type="catalytic activity">
    <reaction evidence="8">
        <text>L-seryl-[protein] + ATP = 3-O-(5'-adenylyl)-L-seryl-[protein] + diphosphate</text>
        <dbReference type="Rhea" id="RHEA:58120"/>
        <dbReference type="Rhea" id="RHEA-COMP:9863"/>
        <dbReference type="Rhea" id="RHEA-COMP:15073"/>
        <dbReference type="ChEBI" id="CHEBI:29999"/>
        <dbReference type="ChEBI" id="CHEBI:30616"/>
        <dbReference type="ChEBI" id="CHEBI:33019"/>
        <dbReference type="ChEBI" id="CHEBI:142516"/>
        <dbReference type="EC" id="2.7.7.108"/>
    </reaction>
</comment>
<dbReference type="InterPro" id="IPR003846">
    <property type="entry name" value="SelO"/>
</dbReference>
<evidence type="ECO:0000256" key="4">
    <source>
        <dbReference type="ARBA" id="ARBA00022723"/>
    </source>
</evidence>
<dbReference type="EMBL" id="JAFEVO010000001">
    <property type="protein sequence ID" value="MBS3183334.1"/>
    <property type="molecule type" value="Genomic_DNA"/>
</dbReference>
<gene>
    <name evidence="8" type="primary">ydiU</name>
    <name evidence="8" type="synonym">selO</name>
    <name evidence="10" type="ORF">JSQ98_14200</name>
</gene>
<keyword evidence="11" id="KW-1185">Reference proteome</keyword>
<evidence type="ECO:0000256" key="1">
    <source>
        <dbReference type="ARBA" id="ARBA00009747"/>
    </source>
</evidence>
<evidence type="ECO:0000256" key="5">
    <source>
        <dbReference type="ARBA" id="ARBA00022741"/>
    </source>
</evidence>
<reference evidence="10 11" key="1">
    <citation type="submission" date="2021-02" db="EMBL/GenBank/DDBJ databases">
        <title>Draft genome and description of Leucobacter sp nov strain Marseille-Q4368.</title>
        <authorList>
            <person name="Boxberger M."/>
            <person name="La Scola B."/>
        </authorList>
    </citation>
    <scope>NUCLEOTIDE SEQUENCE [LARGE SCALE GENOMIC DNA]</scope>
    <source>
        <strain evidence="10 11">Marseille-Q4368</strain>
    </source>
</reference>
<feature type="binding site" evidence="8">
    <location>
        <position position="156"/>
    </location>
    <ligand>
        <name>ATP</name>
        <dbReference type="ChEBI" id="CHEBI:30616"/>
    </ligand>
</feature>
<evidence type="ECO:0000313" key="10">
    <source>
        <dbReference type="EMBL" id="MBS3183334.1"/>
    </source>
</evidence>
<feature type="binding site" evidence="8">
    <location>
        <position position="144"/>
    </location>
    <ligand>
        <name>ATP</name>
        <dbReference type="ChEBI" id="CHEBI:30616"/>
    </ligand>
</feature>